<dbReference type="SUPFAM" id="SSF52058">
    <property type="entry name" value="L domain-like"/>
    <property type="match status" value="1"/>
</dbReference>
<evidence type="ECO:0000313" key="12">
    <source>
        <dbReference type="EMBL" id="OAY34101.1"/>
    </source>
</evidence>
<evidence type="ECO:0000256" key="9">
    <source>
        <dbReference type="SAM" id="MobiDB-lite"/>
    </source>
</evidence>
<dbReference type="GO" id="GO:0005886">
    <property type="term" value="C:plasma membrane"/>
    <property type="evidence" value="ECO:0000318"/>
    <property type="project" value="GO_Central"/>
</dbReference>
<proteinExistence type="predicted"/>
<accession>A0A251JJP6</accession>
<evidence type="ECO:0000256" key="7">
    <source>
        <dbReference type="ARBA" id="ARBA00023136"/>
    </source>
</evidence>
<dbReference type="Pfam" id="PF00560">
    <property type="entry name" value="LRR_1"/>
    <property type="match status" value="2"/>
</dbReference>
<evidence type="ECO:0000256" key="3">
    <source>
        <dbReference type="ARBA" id="ARBA00022692"/>
    </source>
</evidence>
<dbReference type="GO" id="GO:0004674">
    <property type="term" value="F:protein serine/threonine kinase activity"/>
    <property type="evidence" value="ECO:0000318"/>
    <property type="project" value="GO_Central"/>
</dbReference>
<gene>
    <name evidence="12" type="ORF">MANES_13G150000</name>
</gene>
<keyword evidence="3 10" id="KW-0812">Transmembrane</keyword>
<keyword evidence="2" id="KW-0433">Leucine-rich repeat</keyword>
<keyword evidence="7 10" id="KW-0472">Membrane</keyword>
<evidence type="ECO:0000256" key="10">
    <source>
        <dbReference type="SAM" id="Phobius"/>
    </source>
</evidence>
<dbReference type="PROSITE" id="PS50011">
    <property type="entry name" value="PROTEIN_KINASE_DOM"/>
    <property type="match status" value="1"/>
</dbReference>
<dbReference type="InterPro" id="IPR001611">
    <property type="entry name" value="Leu-rich_rpt"/>
</dbReference>
<comment type="subcellular location">
    <subcellularLocation>
        <location evidence="1">Membrane</location>
    </subcellularLocation>
</comment>
<dbReference type="GO" id="GO:0005524">
    <property type="term" value="F:ATP binding"/>
    <property type="evidence" value="ECO:0007669"/>
    <property type="project" value="InterPro"/>
</dbReference>
<dbReference type="AlphaFoldDB" id="A0A251JJP6"/>
<dbReference type="Gene3D" id="3.30.200.20">
    <property type="entry name" value="Phosphorylase Kinase, domain 1"/>
    <property type="match status" value="1"/>
</dbReference>
<evidence type="ECO:0000256" key="8">
    <source>
        <dbReference type="ARBA" id="ARBA00023170"/>
    </source>
</evidence>
<evidence type="ECO:0000256" key="1">
    <source>
        <dbReference type="ARBA" id="ARBA00004370"/>
    </source>
</evidence>
<protein>
    <recommendedName>
        <fullName evidence="11">Protein kinase domain-containing protein</fullName>
    </recommendedName>
</protein>
<dbReference type="PANTHER" id="PTHR48007:SF68">
    <property type="entry name" value="PROTEIN KINASE DOMAIN-CONTAINING PROTEIN"/>
    <property type="match status" value="1"/>
</dbReference>
<evidence type="ECO:0000259" key="11">
    <source>
        <dbReference type="PROSITE" id="PS50011"/>
    </source>
</evidence>
<dbReference type="PANTHER" id="PTHR48007">
    <property type="entry name" value="LEUCINE-RICH REPEAT RECEPTOR-LIKE PROTEIN KINASE PXC1"/>
    <property type="match status" value="1"/>
</dbReference>
<name>A0A251JJP6_MANES</name>
<dbReference type="Pfam" id="PF13855">
    <property type="entry name" value="LRR_8"/>
    <property type="match status" value="1"/>
</dbReference>
<reference evidence="12" key="1">
    <citation type="submission" date="2016-02" db="EMBL/GenBank/DDBJ databases">
        <title>WGS assembly of Manihot esculenta.</title>
        <authorList>
            <person name="Bredeson J.V."/>
            <person name="Prochnik S.E."/>
            <person name="Lyons J.B."/>
            <person name="Schmutz J."/>
            <person name="Grimwood J."/>
            <person name="Vrebalov J."/>
            <person name="Bart R.S."/>
            <person name="Amuge T."/>
            <person name="Ferguson M.E."/>
            <person name="Green R."/>
            <person name="Putnam N."/>
            <person name="Stites J."/>
            <person name="Rounsley S."/>
            <person name="Rokhsar D.S."/>
        </authorList>
    </citation>
    <scope>NUCLEOTIDE SEQUENCE [LARGE SCALE GENOMIC DNA]</scope>
    <source>
        <tissue evidence="12">Leaf</tissue>
    </source>
</reference>
<keyword evidence="5" id="KW-0677">Repeat</keyword>
<dbReference type="InterPro" id="IPR013210">
    <property type="entry name" value="LRR_N_plant-typ"/>
</dbReference>
<dbReference type="SUPFAM" id="SSF56112">
    <property type="entry name" value="Protein kinase-like (PK-like)"/>
    <property type="match status" value="1"/>
</dbReference>
<evidence type="ECO:0000256" key="6">
    <source>
        <dbReference type="ARBA" id="ARBA00022989"/>
    </source>
</evidence>
<keyword evidence="8" id="KW-0675">Receptor</keyword>
<feature type="compositionally biased region" description="Low complexity" evidence="9">
    <location>
        <begin position="291"/>
        <end position="305"/>
    </location>
</feature>
<feature type="domain" description="Protein kinase" evidence="11">
    <location>
        <begin position="344"/>
        <end position="622"/>
    </location>
</feature>
<dbReference type="InterPro" id="IPR000719">
    <property type="entry name" value="Prot_kinase_dom"/>
</dbReference>
<keyword evidence="4" id="KW-0732">Signal</keyword>
<dbReference type="InterPro" id="IPR046959">
    <property type="entry name" value="PRK1-6/SRF4-like"/>
</dbReference>
<feature type="region of interest" description="Disordered" evidence="9">
    <location>
        <begin position="249"/>
        <end position="305"/>
    </location>
</feature>
<dbReference type="Pfam" id="PF07714">
    <property type="entry name" value="PK_Tyr_Ser-Thr"/>
    <property type="match status" value="1"/>
</dbReference>
<dbReference type="EMBL" id="CM004399">
    <property type="protein sequence ID" value="OAY34101.1"/>
    <property type="molecule type" value="Genomic_DNA"/>
</dbReference>
<evidence type="ECO:0000256" key="2">
    <source>
        <dbReference type="ARBA" id="ARBA00022614"/>
    </source>
</evidence>
<dbReference type="FunFam" id="1.10.510.10:FF:000095">
    <property type="entry name" value="protein STRUBBELIG-RECEPTOR FAMILY 8"/>
    <property type="match status" value="1"/>
</dbReference>
<feature type="transmembrane region" description="Helical" evidence="10">
    <location>
        <begin position="311"/>
        <end position="332"/>
    </location>
</feature>
<dbReference type="EMBL" id="CM004399">
    <property type="protein sequence ID" value="OAY34100.1"/>
    <property type="molecule type" value="Genomic_DNA"/>
</dbReference>
<organism evidence="12">
    <name type="scientific">Manihot esculenta</name>
    <name type="common">Cassava</name>
    <name type="synonym">Jatropha manihot</name>
    <dbReference type="NCBI Taxonomy" id="3983"/>
    <lineage>
        <taxon>Eukaryota</taxon>
        <taxon>Viridiplantae</taxon>
        <taxon>Streptophyta</taxon>
        <taxon>Embryophyta</taxon>
        <taxon>Tracheophyta</taxon>
        <taxon>Spermatophyta</taxon>
        <taxon>Magnoliopsida</taxon>
        <taxon>eudicotyledons</taxon>
        <taxon>Gunneridae</taxon>
        <taxon>Pentapetalae</taxon>
        <taxon>rosids</taxon>
        <taxon>fabids</taxon>
        <taxon>Malpighiales</taxon>
        <taxon>Euphorbiaceae</taxon>
        <taxon>Crotonoideae</taxon>
        <taxon>Manihoteae</taxon>
        <taxon>Manihot</taxon>
    </lineage>
</organism>
<dbReference type="FunFam" id="3.80.10.10:FF:000062">
    <property type="entry name" value="protein STRUBBELIG-RECEPTOR FAMILY 3"/>
    <property type="match status" value="1"/>
</dbReference>
<feature type="compositionally biased region" description="Pro residues" evidence="9">
    <location>
        <begin position="257"/>
        <end position="270"/>
    </location>
</feature>
<dbReference type="InterPro" id="IPR032675">
    <property type="entry name" value="LRR_dom_sf"/>
</dbReference>
<dbReference type="Gene3D" id="3.80.10.10">
    <property type="entry name" value="Ribonuclease Inhibitor"/>
    <property type="match status" value="1"/>
</dbReference>
<dbReference type="InterPro" id="IPR001245">
    <property type="entry name" value="Ser-Thr/Tyr_kinase_cat_dom"/>
</dbReference>
<evidence type="ECO:0000256" key="4">
    <source>
        <dbReference type="ARBA" id="ARBA00022729"/>
    </source>
</evidence>
<dbReference type="Gene3D" id="1.10.510.10">
    <property type="entry name" value="Transferase(Phosphotransferase) domain 1"/>
    <property type="match status" value="1"/>
</dbReference>
<sequence length="634" mass="69120">MERSGRKYMNLEIYLKVFVGFFFICSATISFGATNPSDVAAINSLYASLGNPVLPGWVASGGDPCGERWQGVGCEVSDITSIVLNGANLGGELGNDLGMFTSIRSIDLSNNRIGGSIPSNLPATMQNFFLSANNFTGSIPDSISSLTLLTAMSLNNNFLSGEIPDSFQSLTGLINLDLSSNNLSGHLPASFQNLIRLTTLRLQENQLSGTLNVLQDLPLKDLNIENNLFSGPIPDKMLTIPDFRKDGNPFNDTSVPLPAPTSPLTPPPAPVLSGAPTSPSSGKTPGKQVDGPSSSEEPGSGGKKSVSTKKVVWISIAGVLLFVILALGLVLFMPRCSRRREEASRIFKQHQVGAYRGNRENQRDHESLLLAVKKLDKKASSQKDDEFIELVNNIDRIRHANVVELMGYCAEHGQRLLIYEYCSNGTLQDALHSDDELKKQLSWNTRIRMALGAARALEYLHEICQPPVVHRNFKSANILLDDDLAVHVSDCGLAPLISSGAVSQLSGQLLTAYGYGAPEFESGIYTAQSDVYSFGVVMLELLTGRKSHDRTRNRGEQFLVRWAVPQLHDIDALSRMVDPSLNGAYPAKSLSHFADIISRCVQTQPEFRPPMSEVVQDLVDMIRRERLSNESIGD</sequence>
<dbReference type="Pfam" id="PF08263">
    <property type="entry name" value="LRRNT_2"/>
    <property type="match status" value="1"/>
</dbReference>
<dbReference type="InterPro" id="IPR011009">
    <property type="entry name" value="Kinase-like_dom_sf"/>
</dbReference>
<evidence type="ECO:0000256" key="5">
    <source>
        <dbReference type="ARBA" id="ARBA00022737"/>
    </source>
</evidence>
<keyword evidence="6 10" id="KW-1133">Transmembrane helix</keyword>